<dbReference type="Gene3D" id="1.10.510.10">
    <property type="entry name" value="Transferase(Phosphotransferase) domain 1"/>
    <property type="match status" value="1"/>
</dbReference>
<dbReference type="GeneID" id="111310780"/>
<evidence type="ECO:0000313" key="10">
    <source>
        <dbReference type="Proteomes" id="UP000515121"/>
    </source>
</evidence>
<feature type="domain" description="Protein kinase" evidence="9">
    <location>
        <begin position="1"/>
        <end position="167"/>
    </location>
</feature>
<evidence type="ECO:0000256" key="8">
    <source>
        <dbReference type="ARBA" id="ARBA00048679"/>
    </source>
</evidence>
<dbReference type="Pfam" id="PF00069">
    <property type="entry name" value="Pkinase"/>
    <property type="match status" value="1"/>
</dbReference>
<dbReference type="GO" id="GO:0005524">
    <property type="term" value="F:ATP binding"/>
    <property type="evidence" value="ECO:0007669"/>
    <property type="project" value="UniProtKB-KW"/>
</dbReference>
<dbReference type="InterPro" id="IPR000719">
    <property type="entry name" value="Prot_kinase_dom"/>
</dbReference>
<organism evidence="10 11">
    <name type="scientific">Durio zibethinus</name>
    <name type="common">Durian</name>
    <dbReference type="NCBI Taxonomy" id="66656"/>
    <lineage>
        <taxon>Eukaryota</taxon>
        <taxon>Viridiplantae</taxon>
        <taxon>Streptophyta</taxon>
        <taxon>Embryophyta</taxon>
        <taxon>Tracheophyta</taxon>
        <taxon>Spermatophyta</taxon>
        <taxon>Magnoliopsida</taxon>
        <taxon>eudicotyledons</taxon>
        <taxon>Gunneridae</taxon>
        <taxon>Pentapetalae</taxon>
        <taxon>rosids</taxon>
        <taxon>malvids</taxon>
        <taxon>Malvales</taxon>
        <taxon>Malvaceae</taxon>
        <taxon>Helicteroideae</taxon>
        <taxon>Durio</taxon>
    </lineage>
</organism>
<dbReference type="EC" id="2.7.11.1" evidence="1"/>
<dbReference type="PANTHER" id="PTHR48005:SF16">
    <property type="entry name" value="MDIS1-INTERACTING RECEPTOR LIKE KINASE 2-LIKE ISOFORM X1"/>
    <property type="match status" value="1"/>
</dbReference>
<evidence type="ECO:0000256" key="2">
    <source>
        <dbReference type="ARBA" id="ARBA00022527"/>
    </source>
</evidence>
<comment type="catalytic activity">
    <reaction evidence="7">
        <text>L-threonyl-[protein] + ATP = O-phospho-L-threonyl-[protein] + ADP + H(+)</text>
        <dbReference type="Rhea" id="RHEA:46608"/>
        <dbReference type="Rhea" id="RHEA-COMP:11060"/>
        <dbReference type="Rhea" id="RHEA-COMP:11605"/>
        <dbReference type="ChEBI" id="CHEBI:15378"/>
        <dbReference type="ChEBI" id="CHEBI:30013"/>
        <dbReference type="ChEBI" id="CHEBI:30616"/>
        <dbReference type="ChEBI" id="CHEBI:61977"/>
        <dbReference type="ChEBI" id="CHEBI:456216"/>
        <dbReference type="EC" id="2.7.11.1"/>
    </reaction>
</comment>
<dbReference type="InterPro" id="IPR051420">
    <property type="entry name" value="Ser_Thr_Kinases_DiverseReg"/>
</dbReference>
<dbReference type="InterPro" id="IPR011009">
    <property type="entry name" value="Kinase-like_dom_sf"/>
</dbReference>
<keyword evidence="3" id="KW-0808">Transferase</keyword>
<dbReference type="PROSITE" id="PS50011">
    <property type="entry name" value="PROTEIN_KINASE_DOM"/>
    <property type="match status" value="1"/>
</dbReference>
<keyword evidence="5" id="KW-0418">Kinase</keyword>
<dbReference type="SUPFAM" id="SSF56112">
    <property type="entry name" value="Protein kinase-like (PK-like)"/>
    <property type="match status" value="1"/>
</dbReference>
<dbReference type="RefSeq" id="XP_022765920.1">
    <property type="nucleotide sequence ID" value="XM_022910185.1"/>
</dbReference>
<reference evidence="11" key="1">
    <citation type="submission" date="2025-08" db="UniProtKB">
        <authorList>
            <consortium name="RefSeq"/>
        </authorList>
    </citation>
    <scope>IDENTIFICATION</scope>
    <source>
        <tissue evidence="11">Fruit stalk</tissue>
    </source>
</reference>
<proteinExistence type="predicted"/>
<evidence type="ECO:0000256" key="6">
    <source>
        <dbReference type="ARBA" id="ARBA00022840"/>
    </source>
</evidence>
<dbReference type="OrthoDB" id="990795at2759"/>
<keyword evidence="10" id="KW-1185">Reference proteome</keyword>
<protein>
    <recommendedName>
        <fullName evidence="1">non-specific serine/threonine protein kinase</fullName>
        <ecNumber evidence="1">2.7.11.1</ecNumber>
    </recommendedName>
</protein>
<keyword evidence="6" id="KW-0067">ATP-binding</keyword>
<gene>
    <name evidence="11" type="primary">LOC111310780</name>
</gene>
<keyword evidence="2" id="KW-0723">Serine/threonine-protein kinase</keyword>
<accession>A0A6P6AM75</accession>
<evidence type="ECO:0000256" key="1">
    <source>
        <dbReference type="ARBA" id="ARBA00012513"/>
    </source>
</evidence>
<evidence type="ECO:0000256" key="3">
    <source>
        <dbReference type="ARBA" id="ARBA00022679"/>
    </source>
</evidence>
<dbReference type="KEGG" id="dzi:111310780"/>
<dbReference type="AlphaFoldDB" id="A0A6P6AM75"/>
<evidence type="ECO:0000256" key="7">
    <source>
        <dbReference type="ARBA" id="ARBA00047899"/>
    </source>
</evidence>
<name>A0A6P6AM75_DURZI</name>
<evidence type="ECO:0000256" key="5">
    <source>
        <dbReference type="ARBA" id="ARBA00022777"/>
    </source>
</evidence>
<sequence length="167" mass="18563">MKNPLGSLASVLSNDEEAKKLERNKWANIVKGVVHVLSYLHHDCVQPPIVHRDVMSSNVLDLEFEVHVSDFGTAKLLNPDPSNWTNTDILHLLSHTMEVAEKCDVYSFGVLALEVIKGAYQGDFLSNRSSLLSAELHLPLTNVLDDRLSPPLPEVENKLVKGLKCND</sequence>
<dbReference type="Proteomes" id="UP000515121">
    <property type="component" value="Unplaced"/>
</dbReference>
<evidence type="ECO:0000259" key="9">
    <source>
        <dbReference type="PROSITE" id="PS50011"/>
    </source>
</evidence>
<evidence type="ECO:0000256" key="4">
    <source>
        <dbReference type="ARBA" id="ARBA00022741"/>
    </source>
</evidence>
<dbReference type="PANTHER" id="PTHR48005">
    <property type="entry name" value="LEUCINE RICH REPEAT KINASE 2"/>
    <property type="match status" value="1"/>
</dbReference>
<comment type="catalytic activity">
    <reaction evidence="8">
        <text>L-seryl-[protein] + ATP = O-phospho-L-seryl-[protein] + ADP + H(+)</text>
        <dbReference type="Rhea" id="RHEA:17989"/>
        <dbReference type="Rhea" id="RHEA-COMP:9863"/>
        <dbReference type="Rhea" id="RHEA-COMP:11604"/>
        <dbReference type="ChEBI" id="CHEBI:15378"/>
        <dbReference type="ChEBI" id="CHEBI:29999"/>
        <dbReference type="ChEBI" id="CHEBI:30616"/>
        <dbReference type="ChEBI" id="CHEBI:83421"/>
        <dbReference type="ChEBI" id="CHEBI:456216"/>
        <dbReference type="EC" id="2.7.11.1"/>
    </reaction>
</comment>
<dbReference type="GO" id="GO:0004674">
    <property type="term" value="F:protein serine/threonine kinase activity"/>
    <property type="evidence" value="ECO:0007669"/>
    <property type="project" value="UniProtKB-KW"/>
</dbReference>
<keyword evidence="4" id="KW-0547">Nucleotide-binding</keyword>
<evidence type="ECO:0000313" key="11">
    <source>
        <dbReference type="RefSeq" id="XP_022765920.1"/>
    </source>
</evidence>